<dbReference type="AlphaFoldDB" id="A0A938X0A6"/>
<organism evidence="1 2">
    <name type="scientific">Mordavella massiliensis</name>
    <dbReference type="NCBI Taxonomy" id="1871024"/>
    <lineage>
        <taxon>Bacteria</taxon>
        <taxon>Bacillati</taxon>
        <taxon>Bacillota</taxon>
        <taxon>Clostridia</taxon>
        <taxon>Eubacteriales</taxon>
        <taxon>Clostridiaceae</taxon>
        <taxon>Mordavella</taxon>
    </lineage>
</organism>
<keyword evidence="2" id="KW-1185">Reference proteome</keyword>
<reference evidence="1" key="2">
    <citation type="journal article" date="2021" name="Sci. Rep.">
        <title>The distribution of antibiotic resistance genes in chicken gut microbiota commensals.</title>
        <authorList>
            <person name="Juricova H."/>
            <person name="Matiasovicova J."/>
            <person name="Kubasova T."/>
            <person name="Cejkova D."/>
            <person name="Rychlik I."/>
        </authorList>
    </citation>
    <scope>NUCLEOTIDE SEQUENCE</scope>
    <source>
        <strain evidence="1">An420c</strain>
    </source>
</reference>
<dbReference type="EMBL" id="JACJLV010000021">
    <property type="protein sequence ID" value="MBM6826966.1"/>
    <property type="molecule type" value="Genomic_DNA"/>
</dbReference>
<protein>
    <submittedName>
        <fullName evidence="1">Uncharacterized protein</fullName>
    </submittedName>
</protein>
<accession>A0A938X0A6</accession>
<comment type="caution">
    <text evidence="1">The sequence shown here is derived from an EMBL/GenBank/DDBJ whole genome shotgun (WGS) entry which is preliminary data.</text>
</comment>
<evidence type="ECO:0000313" key="2">
    <source>
        <dbReference type="Proteomes" id="UP000713880"/>
    </source>
</evidence>
<reference evidence="1" key="1">
    <citation type="submission" date="2020-08" db="EMBL/GenBank/DDBJ databases">
        <authorList>
            <person name="Cejkova D."/>
            <person name="Kubasova T."/>
            <person name="Jahodarova E."/>
            <person name="Rychlik I."/>
        </authorList>
    </citation>
    <scope>NUCLEOTIDE SEQUENCE</scope>
    <source>
        <strain evidence="1">An420c</strain>
    </source>
</reference>
<name>A0A938X0A6_9CLOT</name>
<dbReference type="Proteomes" id="UP000713880">
    <property type="component" value="Unassembled WGS sequence"/>
</dbReference>
<gene>
    <name evidence="1" type="ORF">H6A13_07610</name>
</gene>
<evidence type="ECO:0000313" key="1">
    <source>
        <dbReference type="EMBL" id="MBM6826966.1"/>
    </source>
</evidence>
<sequence>MAQNENPYAYTVLQNLKDAGCTDEMAEMFMALQDSGDGEQQRRLLSGHRKHLLEKLHRNQRRIDCLDYLIYQMETKKEE</sequence>
<proteinExistence type="predicted"/>